<evidence type="ECO:0000313" key="1">
    <source>
        <dbReference type="Proteomes" id="UP000887579"/>
    </source>
</evidence>
<evidence type="ECO:0000313" key="2">
    <source>
        <dbReference type="WBParaSite" id="ES5_v2.g12671.t1"/>
    </source>
</evidence>
<dbReference type="WBParaSite" id="ES5_v2.g12671.t1">
    <property type="protein sequence ID" value="ES5_v2.g12671.t1"/>
    <property type="gene ID" value="ES5_v2.g12671"/>
</dbReference>
<organism evidence="1 2">
    <name type="scientific">Panagrolaimus sp. ES5</name>
    <dbReference type="NCBI Taxonomy" id="591445"/>
    <lineage>
        <taxon>Eukaryota</taxon>
        <taxon>Metazoa</taxon>
        <taxon>Ecdysozoa</taxon>
        <taxon>Nematoda</taxon>
        <taxon>Chromadorea</taxon>
        <taxon>Rhabditida</taxon>
        <taxon>Tylenchina</taxon>
        <taxon>Panagrolaimomorpha</taxon>
        <taxon>Panagrolaimoidea</taxon>
        <taxon>Panagrolaimidae</taxon>
        <taxon>Panagrolaimus</taxon>
    </lineage>
</organism>
<protein>
    <submittedName>
        <fullName evidence="2">Uncharacterized protein</fullName>
    </submittedName>
</protein>
<accession>A0AC34F654</accession>
<proteinExistence type="predicted"/>
<dbReference type="Proteomes" id="UP000887579">
    <property type="component" value="Unplaced"/>
</dbReference>
<reference evidence="2" key="1">
    <citation type="submission" date="2022-11" db="UniProtKB">
        <authorList>
            <consortium name="WormBaseParasite"/>
        </authorList>
    </citation>
    <scope>IDENTIFICATION</scope>
</reference>
<name>A0AC34F654_9BILA</name>
<sequence length="141" mass="15727">MAVVTHVLKNTEAMSHTITYISSDDDDEQPKALKRTLSSVTADSGEPQSKKARRIRLNRQKVISPLPRVIISDDDDEENFVPSTVSRSPQGKETSSSPILPILAQNSKLYESFSDKKYFGVILFSTDGTEIPTYRCILAKH</sequence>